<dbReference type="Pfam" id="PF04093">
    <property type="entry name" value="MreD"/>
    <property type="match status" value="1"/>
</dbReference>
<organism evidence="10 11">
    <name type="scientific">Gilliamella apicola</name>
    <dbReference type="NCBI Taxonomy" id="1196095"/>
    <lineage>
        <taxon>Bacteria</taxon>
        <taxon>Pseudomonadati</taxon>
        <taxon>Pseudomonadota</taxon>
        <taxon>Gammaproteobacteria</taxon>
        <taxon>Orbales</taxon>
        <taxon>Orbaceae</taxon>
        <taxon>Gilliamella</taxon>
    </lineage>
</organism>
<evidence type="ECO:0000256" key="5">
    <source>
        <dbReference type="ARBA" id="ARBA00022960"/>
    </source>
</evidence>
<evidence type="ECO:0000256" key="2">
    <source>
        <dbReference type="ARBA" id="ARBA00007776"/>
    </source>
</evidence>
<dbReference type="GO" id="GO:0008360">
    <property type="term" value="P:regulation of cell shape"/>
    <property type="evidence" value="ECO:0007669"/>
    <property type="project" value="UniProtKB-UniRule"/>
</dbReference>
<dbReference type="GO" id="GO:0005886">
    <property type="term" value="C:plasma membrane"/>
    <property type="evidence" value="ECO:0007669"/>
    <property type="project" value="UniProtKB-SubCell"/>
</dbReference>
<proteinExistence type="inferred from homology"/>
<keyword evidence="3 8" id="KW-1003">Cell membrane</keyword>
<gene>
    <name evidence="10" type="primary">mreD</name>
    <name evidence="10" type="ORF">FPQ15_03720</name>
</gene>
<keyword evidence="6 9" id="KW-1133">Transmembrane helix</keyword>
<feature type="transmembrane region" description="Helical" evidence="9">
    <location>
        <begin position="129"/>
        <end position="151"/>
    </location>
</feature>
<evidence type="ECO:0000313" key="10">
    <source>
        <dbReference type="EMBL" id="TSK04102.1"/>
    </source>
</evidence>
<reference evidence="10 11" key="1">
    <citation type="submission" date="2019-07" db="EMBL/GenBank/DDBJ databases">
        <title>Gilliamella genomes.</title>
        <authorList>
            <person name="Zheng H."/>
        </authorList>
    </citation>
    <scope>NUCLEOTIDE SEQUENCE [LARGE SCALE GENOMIC DNA]</scope>
    <source>
        <strain evidence="10 11">W8127</strain>
    </source>
</reference>
<dbReference type="NCBIfam" id="TIGR03426">
    <property type="entry name" value="shape_MreD"/>
    <property type="match status" value="1"/>
</dbReference>
<evidence type="ECO:0000256" key="9">
    <source>
        <dbReference type="SAM" id="Phobius"/>
    </source>
</evidence>
<dbReference type="PANTHER" id="PTHR37484">
    <property type="entry name" value="ROD SHAPE-DETERMINING PROTEIN MRED"/>
    <property type="match status" value="1"/>
</dbReference>
<dbReference type="PIRSF" id="PIRSF018472">
    <property type="entry name" value="MreD_proteobac"/>
    <property type="match status" value="1"/>
</dbReference>
<protein>
    <recommendedName>
        <fullName evidence="8">Rod shape-determining protein MreD</fullName>
    </recommendedName>
</protein>
<keyword evidence="5 8" id="KW-0133">Cell shape</keyword>
<evidence type="ECO:0000256" key="1">
    <source>
        <dbReference type="ARBA" id="ARBA00004651"/>
    </source>
</evidence>
<comment type="similarity">
    <text evidence="2 8">Belongs to the MreD family.</text>
</comment>
<dbReference type="InterPro" id="IPR026034">
    <property type="entry name" value="MreD_proteobac"/>
</dbReference>
<dbReference type="RefSeq" id="WP_144091542.1">
    <property type="nucleotide sequence ID" value="NZ_CAMLBV010000016.1"/>
</dbReference>
<dbReference type="Proteomes" id="UP000319483">
    <property type="component" value="Unassembled WGS sequence"/>
</dbReference>
<comment type="function">
    <text evidence="8">Involved in formation of the rod shape of the cell. May also contribute to regulation of formation of penicillin-binding proteins.</text>
</comment>
<evidence type="ECO:0000313" key="11">
    <source>
        <dbReference type="Proteomes" id="UP000319483"/>
    </source>
</evidence>
<feature type="transmembrane region" description="Helical" evidence="9">
    <location>
        <begin position="6"/>
        <end position="24"/>
    </location>
</feature>
<evidence type="ECO:0000256" key="6">
    <source>
        <dbReference type="ARBA" id="ARBA00022989"/>
    </source>
</evidence>
<comment type="caution">
    <text evidence="10">The sequence shown here is derived from an EMBL/GenBank/DDBJ whole genome shotgun (WGS) entry which is preliminary data.</text>
</comment>
<dbReference type="InterPro" id="IPR007227">
    <property type="entry name" value="Cell_shape_determining_MreD"/>
</dbReference>
<dbReference type="PANTHER" id="PTHR37484:SF1">
    <property type="entry name" value="ROD SHAPE-DETERMINING PROTEIN MRED"/>
    <property type="match status" value="1"/>
</dbReference>
<dbReference type="EMBL" id="VMHM01000004">
    <property type="protein sequence ID" value="TSK04102.1"/>
    <property type="molecule type" value="Genomic_DNA"/>
</dbReference>
<evidence type="ECO:0000256" key="8">
    <source>
        <dbReference type="PIRNR" id="PIRNR018472"/>
    </source>
</evidence>
<accession>A0A556SSI5</accession>
<feature type="transmembrane region" description="Helical" evidence="9">
    <location>
        <begin position="102"/>
        <end position="123"/>
    </location>
</feature>
<sequence length="161" mass="18619">MRARNSILIIWFTLLIGLFFQIIPWSPSYDVFKPHLFLLIIAYWLITLPYQIGIGTAFVFGLLIDLCSGTVLGVHAFIYSLIAYLLVFKYQLLSNLALWQQAFILFGISVCYNALIFIFQVSIYHTITMSPYILLSSCVDGFLWIWIYLLLQSIKQNFAIN</sequence>
<keyword evidence="8" id="KW-0997">Cell inner membrane</keyword>
<dbReference type="AlphaFoldDB" id="A0A556SSI5"/>
<keyword evidence="4 9" id="KW-0812">Transmembrane</keyword>
<feature type="transmembrane region" description="Helical" evidence="9">
    <location>
        <begin position="70"/>
        <end position="90"/>
    </location>
</feature>
<evidence type="ECO:0000256" key="3">
    <source>
        <dbReference type="ARBA" id="ARBA00022475"/>
    </source>
</evidence>
<keyword evidence="7 8" id="KW-0472">Membrane</keyword>
<evidence type="ECO:0000256" key="4">
    <source>
        <dbReference type="ARBA" id="ARBA00022692"/>
    </source>
</evidence>
<feature type="transmembrane region" description="Helical" evidence="9">
    <location>
        <begin position="36"/>
        <end position="64"/>
    </location>
</feature>
<name>A0A556SSI5_9GAMM</name>
<comment type="subcellular location">
    <subcellularLocation>
        <location evidence="8">Cell inner membrane</location>
    </subcellularLocation>
    <subcellularLocation>
        <location evidence="1">Cell membrane</location>
        <topology evidence="1">Multi-pass membrane protein</topology>
    </subcellularLocation>
</comment>
<evidence type="ECO:0000256" key="7">
    <source>
        <dbReference type="ARBA" id="ARBA00023136"/>
    </source>
</evidence>